<dbReference type="SUPFAM" id="SSF47459">
    <property type="entry name" value="HLH, helix-loop-helix DNA-binding domain"/>
    <property type="match status" value="1"/>
</dbReference>
<dbReference type="CDD" id="cd11387">
    <property type="entry name" value="bHLHzip_USF_MITF"/>
    <property type="match status" value="1"/>
</dbReference>
<dbReference type="PROSITE" id="PS50888">
    <property type="entry name" value="BHLH"/>
    <property type="match status" value="1"/>
</dbReference>
<protein>
    <recommendedName>
        <fullName evidence="3">BHLH domain-containing protein</fullName>
    </recommendedName>
</protein>
<dbReference type="InterPro" id="IPR036638">
    <property type="entry name" value="HLH_DNA-bd_sf"/>
</dbReference>
<evidence type="ECO:0000313" key="5">
    <source>
        <dbReference type="Proteomes" id="UP000788993"/>
    </source>
</evidence>
<dbReference type="EMBL" id="JAEUBD010001468">
    <property type="protein sequence ID" value="KAH3661036.1"/>
    <property type="molecule type" value="Genomic_DNA"/>
</dbReference>
<comment type="caution">
    <text evidence="4">The sequence shown here is derived from an EMBL/GenBank/DDBJ whole genome shotgun (WGS) entry which is preliminary data.</text>
</comment>
<feature type="coiled-coil region" evidence="1">
    <location>
        <begin position="124"/>
        <end position="151"/>
    </location>
</feature>
<dbReference type="Proteomes" id="UP000788993">
    <property type="component" value="Unassembled WGS sequence"/>
</dbReference>
<feature type="domain" description="BHLH" evidence="3">
    <location>
        <begin position="64"/>
        <end position="127"/>
    </location>
</feature>
<dbReference type="AlphaFoldDB" id="A0A9P8T040"/>
<evidence type="ECO:0000256" key="2">
    <source>
        <dbReference type="SAM" id="MobiDB-lite"/>
    </source>
</evidence>
<sequence length="189" mass="20912">MDFLDLPPDDTEPLSITEEESVRASLSKALNRTPTIPENADEDEPTAIKEYTQPESASSRRGTITGSLPQSIDKKRKDNMNEKIYELYESIPSDLFVDSKDKSSGTKDGKPNKGQILSKAVEYISKLQADIDEKNRKEVELSIRLRNLEIAQNVPASQRFNLLHTSAELGLAKIGVGPLAQESSESPKP</sequence>
<dbReference type="SMART" id="SM00353">
    <property type="entry name" value="HLH"/>
    <property type="match status" value="1"/>
</dbReference>
<gene>
    <name evidence="4" type="ORF">OGATHE_005368</name>
</gene>
<feature type="compositionally biased region" description="Polar residues" evidence="2">
    <location>
        <begin position="53"/>
        <end position="70"/>
    </location>
</feature>
<feature type="region of interest" description="Disordered" evidence="2">
    <location>
        <begin position="96"/>
        <end position="115"/>
    </location>
</feature>
<evidence type="ECO:0000256" key="1">
    <source>
        <dbReference type="SAM" id="Coils"/>
    </source>
</evidence>
<reference evidence="4" key="1">
    <citation type="journal article" date="2021" name="Open Biol.">
        <title>Shared evolutionary footprints suggest mitochondrial oxidative damage underlies multiple complex I losses in fungi.</title>
        <authorList>
            <person name="Schikora-Tamarit M.A."/>
            <person name="Marcet-Houben M."/>
            <person name="Nosek J."/>
            <person name="Gabaldon T."/>
        </authorList>
    </citation>
    <scope>NUCLEOTIDE SEQUENCE</scope>
    <source>
        <strain evidence="4">NCAIM Y.01608</strain>
    </source>
</reference>
<dbReference type="GO" id="GO:0046983">
    <property type="term" value="F:protein dimerization activity"/>
    <property type="evidence" value="ECO:0007669"/>
    <property type="project" value="InterPro"/>
</dbReference>
<evidence type="ECO:0000259" key="3">
    <source>
        <dbReference type="PROSITE" id="PS50888"/>
    </source>
</evidence>
<dbReference type="InterPro" id="IPR011598">
    <property type="entry name" value="bHLH_dom"/>
</dbReference>
<feature type="region of interest" description="Disordered" evidence="2">
    <location>
        <begin position="1"/>
        <end position="77"/>
    </location>
</feature>
<reference evidence="4" key="2">
    <citation type="submission" date="2021-01" db="EMBL/GenBank/DDBJ databases">
        <authorList>
            <person name="Schikora-Tamarit M.A."/>
        </authorList>
    </citation>
    <scope>NUCLEOTIDE SEQUENCE</scope>
    <source>
        <strain evidence="4">NCAIM Y.01608</strain>
    </source>
</reference>
<dbReference type="Pfam" id="PF00010">
    <property type="entry name" value="HLH"/>
    <property type="match status" value="1"/>
</dbReference>
<feature type="compositionally biased region" description="Basic and acidic residues" evidence="2">
    <location>
        <begin position="97"/>
        <end position="111"/>
    </location>
</feature>
<organism evidence="4 5">
    <name type="scientific">Ogataea polymorpha</name>
    <dbReference type="NCBI Taxonomy" id="460523"/>
    <lineage>
        <taxon>Eukaryota</taxon>
        <taxon>Fungi</taxon>
        <taxon>Dikarya</taxon>
        <taxon>Ascomycota</taxon>
        <taxon>Saccharomycotina</taxon>
        <taxon>Pichiomycetes</taxon>
        <taxon>Pichiales</taxon>
        <taxon>Pichiaceae</taxon>
        <taxon>Ogataea</taxon>
    </lineage>
</organism>
<keyword evidence="5" id="KW-1185">Reference proteome</keyword>
<proteinExistence type="predicted"/>
<dbReference type="Gene3D" id="4.10.280.10">
    <property type="entry name" value="Helix-loop-helix DNA-binding domain"/>
    <property type="match status" value="1"/>
</dbReference>
<evidence type="ECO:0000313" key="4">
    <source>
        <dbReference type="EMBL" id="KAH3661036.1"/>
    </source>
</evidence>
<accession>A0A9P8T040</accession>
<keyword evidence="1" id="KW-0175">Coiled coil</keyword>
<name>A0A9P8T040_9ASCO</name>